<feature type="transmembrane region" description="Helical" evidence="8">
    <location>
        <begin position="135"/>
        <end position="155"/>
    </location>
</feature>
<evidence type="ECO:0000256" key="1">
    <source>
        <dbReference type="ARBA" id="ARBA00004651"/>
    </source>
</evidence>
<keyword evidence="5 8" id="KW-0812">Transmembrane</keyword>
<accession>A0A1C3K2R7</accession>
<dbReference type="GO" id="GO:0033214">
    <property type="term" value="P:siderophore-iron import into cell"/>
    <property type="evidence" value="ECO:0007669"/>
    <property type="project" value="TreeGrafter"/>
</dbReference>
<feature type="transmembrane region" description="Helical" evidence="8">
    <location>
        <begin position="78"/>
        <end position="98"/>
    </location>
</feature>
<keyword evidence="11" id="KW-1185">Reference proteome</keyword>
<evidence type="ECO:0000256" key="6">
    <source>
        <dbReference type="ARBA" id="ARBA00022989"/>
    </source>
</evidence>
<dbReference type="STRING" id="1851544.ODI_01417"/>
<dbReference type="PANTHER" id="PTHR30472">
    <property type="entry name" value="FERRIC ENTEROBACTIN TRANSPORT SYSTEM PERMEASE PROTEIN"/>
    <property type="match status" value="1"/>
</dbReference>
<evidence type="ECO:0000256" key="5">
    <source>
        <dbReference type="ARBA" id="ARBA00022692"/>
    </source>
</evidence>
<dbReference type="CDD" id="cd06550">
    <property type="entry name" value="TM_ABC_iron-siderophores_like"/>
    <property type="match status" value="1"/>
</dbReference>
<reference evidence="10 11" key="2">
    <citation type="submission" date="2017-08" db="EMBL/GenBank/DDBJ databases">
        <authorList>
            <person name="de Groot N.N."/>
        </authorList>
    </citation>
    <scope>NUCLEOTIDE SEQUENCE [LARGE SCALE GENOMIC DNA]</scope>
    <source>
        <strain evidence="10">Orrdi1</strain>
    </source>
</reference>
<evidence type="ECO:0000256" key="8">
    <source>
        <dbReference type="SAM" id="Phobius"/>
    </source>
</evidence>
<proteinExistence type="inferred from homology"/>
<dbReference type="Pfam" id="PF01032">
    <property type="entry name" value="FecCD"/>
    <property type="match status" value="1"/>
</dbReference>
<comment type="similarity">
    <text evidence="2">Belongs to the binding-protein-dependent transport system permease family. FecCD subfamily.</text>
</comment>
<evidence type="ECO:0000256" key="3">
    <source>
        <dbReference type="ARBA" id="ARBA00022448"/>
    </source>
</evidence>
<reference evidence="9 11" key="1">
    <citation type="submission" date="2016-06" db="EMBL/GenBank/DDBJ databases">
        <authorList>
            <person name="Kjaerup R.B."/>
            <person name="Dalgaard T.S."/>
            <person name="Juul-Madsen H.R."/>
        </authorList>
    </citation>
    <scope>NUCLEOTIDE SEQUENCE [LARGE SCALE GENOMIC DNA]</scope>
    <source>
        <strain evidence="9">Orrdi1</strain>
    </source>
</reference>
<evidence type="ECO:0000313" key="10">
    <source>
        <dbReference type="EMBL" id="SOE51998.1"/>
    </source>
</evidence>
<comment type="subcellular location">
    <subcellularLocation>
        <location evidence="1">Cell membrane</location>
        <topology evidence="1">Multi-pass membrane protein</topology>
    </subcellularLocation>
</comment>
<protein>
    <submittedName>
        <fullName evidence="9">Putative permease of ferrichrome ABC transporter</fullName>
    </submittedName>
</protein>
<keyword evidence="6 8" id="KW-1133">Transmembrane helix</keyword>
<evidence type="ECO:0000313" key="11">
    <source>
        <dbReference type="Proteomes" id="UP000078558"/>
    </source>
</evidence>
<keyword evidence="3" id="KW-0813">Transport</keyword>
<dbReference type="Proteomes" id="UP000078558">
    <property type="component" value="Chromosome I"/>
</dbReference>
<evidence type="ECO:0000256" key="4">
    <source>
        <dbReference type="ARBA" id="ARBA00022475"/>
    </source>
</evidence>
<gene>
    <name evidence="9" type="ORF">ODI_01417</name>
    <name evidence="10" type="ORF">ODI_R3848</name>
</gene>
<evidence type="ECO:0000256" key="2">
    <source>
        <dbReference type="ARBA" id="ARBA00007935"/>
    </source>
</evidence>
<dbReference type="InterPro" id="IPR000522">
    <property type="entry name" value="ABC_transptr_permease_BtuC"/>
</dbReference>
<dbReference type="GO" id="GO:0022857">
    <property type="term" value="F:transmembrane transporter activity"/>
    <property type="evidence" value="ECO:0007669"/>
    <property type="project" value="InterPro"/>
</dbReference>
<dbReference type="Gene3D" id="1.10.3470.10">
    <property type="entry name" value="ABC transporter involved in vitamin B12 uptake, BtuC"/>
    <property type="match status" value="1"/>
</dbReference>
<name>A0A1C3K2R7_9BURK</name>
<evidence type="ECO:0000313" key="9">
    <source>
        <dbReference type="EMBL" id="SBT25790.1"/>
    </source>
</evidence>
<feature type="transmembrane region" description="Helical" evidence="8">
    <location>
        <begin position="205"/>
        <end position="224"/>
    </location>
</feature>
<feature type="transmembrane region" description="Helical" evidence="8">
    <location>
        <begin position="293"/>
        <end position="310"/>
    </location>
</feature>
<keyword evidence="4" id="KW-1003">Cell membrane</keyword>
<dbReference type="GO" id="GO:0005886">
    <property type="term" value="C:plasma membrane"/>
    <property type="evidence" value="ECO:0007669"/>
    <property type="project" value="UniProtKB-SubCell"/>
</dbReference>
<feature type="transmembrane region" description="Helical" evidence="8">
    <location>
        <begin position="162"/>
        <end position="185"/>
    </location>
</feature>
<dbReference type="PANTHER" id="PTHR30472:SF24">
    <property type="entry name" value="FERRIC ENTEROBACTIN TRANSPORT SYSTEM PERMEASE PROTEIN FEPG"/>
    <property type="match status" value="1"/>
</dbReference>
<dbReference type="AlphaFoldDB" id="A0A1C3K2R7"/>
<feature type="transmembrane region" description="Helical" evidence="8">
    <location>
        <begin position="30"/>
        <end position="49"/>
    </location>
</feature>
<sequence length="348" mass="35839">MSSPAHDVMAAHGRRQLRLGPLHCLVRPRVAAACGLALLGLLLGALWVLPQGLYETQLSSLWRSTDPMQRMVWLDIRLPRVLTALLAGGMLGVAGAAMQTLARNGLADPGLVGIKEGAAVAVVGMAVFFPDVGAAWRSVAGLLGGLCVASVVVALSRDLSKVRFILVGIGVSWLLHGVIACFMTLADIKDVQTALVWMAGSLHAAAWETFWPALCWAVVGAGLLAVGARGAGTLVLGAPAAAGLGVALKRASALYFVGACVLTAAAVAAVGSLGFVGLIAPHLARLTLRGRQAALLTGSVLYGAGLVLLADSLGRLVFAPLQIPAGVVMAVVGVPFLLALLWRRRDQL</sequence>
<feature type="transmembrane region" description="Helical" evidence="8">
    <location>
        <begin position="231"/>
        <end position="248"/>
    </location>
</feature>
<dbReference type="KEGG" id="odi:ODI_R3848"/>
<feature type="transmembrane region" description="Helical" evidence="8">
    <location>
        <begin position="254"/>
        <end position="281"/>
    </location>
</feature>
<evidence type="ECO:0000256" key="7">
    <source>
        <dbReference type="ARBA" id="ARBA00023136"/>
    </source>
</evidence>
<dbReference type="EMBL" id="LT907988">
    <property type="protein sequence ID" value="SOE51998.1"/>
    <property type="molecule type" value="Genomic_DNA"/>
</dbReference>
<dbReference type="RefSeq" id="WP_082985328.1">
    <property type="nucleotide sequence ID" value="NZ_LT907988.1"/>
</dbReference>
<keyword evidence="7 8" id="KW-0472">Membrane</keyword>
<organism evidence="9 11">
    <name type="scientific">Orrella dioscoreae</name>
    <dbReference type="NCBI Taxonomy" id="1851544"/>
    <lineage>
        <taxon>Bacteria</taxon>
        <taxon>Pseudomonadati</taxon>
        <taxon>Pseudomonadota</taxon>
        <taxon>Betaproteobacteria</taxon>
        <taxon>Burkholderiales</taxon>
        <taxon>Alcaligenaceae</taxon>
        <taxon>Orrella</taxon>
    </lineage>
</organism>
<dbReference type="InterPro" id="IPR037294">
    <property type="entry name" value="ABC_BtuC-like"/>
</dbReference>
<feature type="transmembrane region" description="Helical" evidence="8">
    <location>
        <begin position="322"/>
        <end position="342"/>
    </location>
</feature>
<dbReference type="EMBL" id="FLRC01000022">
    <property type="protein sequence ID" value="SBT25790.1"/>
    <property type="molecule type" value="Genomic_DNA"/>
</dbReference>
<dbReference type="SUPFAM" id="SSF81345">
    <property type="entry name" value="ABC transporter involved in vitamin B12 uptake, BtuC"/>
    <property type="match status" value="1"/>
</dbReference>